<dbReference type="InterPro" id="IPR023214">
    <property type="entry name" value="HAD_sf"/>
</dbReference>
<keyword evidence="2" id="KW-1185">Reference proteome</keyword>
<protein>
    <submittedName>
        <fullName evidence="1">HAD family hydrolase</fullName>
    </submittedName>
</protein>
<dbReference type="InterPro" id="IPR023198">
    <property type="entry name" value="PGP-like_dom2"/>
</dbReference>
<dbReference type="InterPro" id="IPR036412">
    <property type="entry name" value="HAD-like_sf"/>
</dbReference>
<dbReference type="PANTHER" id="PTHR43434">
    <property type="entry name" value="PHOSPHOGLYCOLATE PHOSPHATASE"/>
    <property type="match status" value="1"/>
</dbReference>
<dbReference type="Pfam" id="PF13419">
    <property type="entry name" value="HAD_2"/>
    <property type="match status" value="1"/>
</dbReference>
<gene>
    <name evidence="1" type="ORF">JRV97_05315</name>
</gene>
<sequence length="212" mass="24480">MNIVFDLDGTLVKTENIALPAIRNILKDLGYDPNIPDKEIFKYIGYTIDDIFEGLLKTKDKKIIEKAISLLDEYETEIIRNEDINKIFFDGVLKVLEKLKKDGHKLYILSNCNIKYMNALLEKKLNEYIDSPHCAEMYNWQEKDFVLRLISDGKKDFVMVGDRHKDIEAAKANDFISIGCAYGFGYDEVKDADYIVNNIREILPIIKQISQG</sequence>
<evidence type="ECO:0000313" key="2">
    <source>
        <dbReference type="Proteomes" id="UP001232493"/>
    </source>
</evidence>
<dbReference type="EMBL" id="CP069362">
    <property type="protein sequence ID" value="WGS65968.1"/>
    <property type="molecule type" value="Genomic_DNA"/>
</dbReference>
<accession>A0ABY8PTL5</accession>
<organism evidence="1 2">
    <name type="scientific">Marinitoga aeolica</name>
    <dbReference type="NCBI Taxonomy" id="2809031"/>
    <lineage>
        <taxon>Bacteria</taxon>
        <taxon>Thermotogati</taxon>
        <taxon>Thermotogota</taxon>
        <taxon>Thermotogae</taxon>
        <taxon>Petrotogales</taxon>
        <taxon>Petrotogaceae</taxon>
        <taxon>Marinitoga</taxon>
    </lineage>
</organism>
<dbReference type="SFLD" id="SFLDG01129">
    <property type="entry name" value="C1.5:_HAD__Beta-PGM__Phosphata"/>
    <property type="match status" value="1"/>
</dbReference>
<dbReference type="InterPro" id="IPR041492">
    <property type="entry name" value="HAD_2"/>
</dbReference>
<dbReference type="InterPro" id="IPR050155">
    <property type="entry name" value="HAD-like_hydrolase_sf"/>
</dbReference>
<dbReference type="PANTHER" id="PTHR43434:SF1">
    <property type="entry name" value="PHOSPHOGLYCOLATE PHOSPHATASE"/>
    <property type="match status" value="1"/>
</dbReference>
<dbReference type="SUPFAM" id="SSF56784">
    <property type="entry name" value="HAD-like"/>
    <property type="match status" value="1"/>
</dbReference>
<dbReference type="RefSeq" id="WP_281000909.1">
    <property type="nucleotide sequence ID" value="NZ_CP069362.1"/>
</dbReference>
<dbReference type="Proteomes" id="UP001232493">
    <property type="component" value="Chromosome"/>
</dbReference>
<dbReference type="Gene3D" id="3.40.50.1000">
    <property type="entry name" value="HAD superfamily/HAD-like"/>
    <property type="match status" value="1"/>
</dbReference>
<reference evidence="1 2" key="1">
    <citation type="submission" date="2021-02" db="EMBL/GenBank/DDBJ databases">
        <title>Characterization of Marinitoga sp. nov. str. BP5-C20A.</title>
        <authorList>
            <person name="Erauso G."/>
            <person name="Postec A."/>
        </authorList>
    </citation>
    <scope>NUCLEOTIDE SEQUENCE [LARGE SCALE GENOMIC DNA]</scope>
    <source>
        <strain evidence="1 2">BP5-C20A</strain>
    </source>
</reference>
<keyword evidence="1" id="KW-0378">Hydrolase</keyword>
<name>A0ABY8PTL5_9BACT</name>
<evidence type="ECO:0000313" key="1">
    <source>
        <dbReference type="EMBL" id="WGS65968.1"/>
    </source>
</evidence>
<dbReference type="GO" id="GO:0016787">
    <property type="term" value="F:hydrolase activity"/>
    <property type="evidence" value="ECO:0007669"/>
    <property type="project" value="UniProtKB-KW"/>
</dbReference>
<dbReference type="SFLD" id="SFLDS00003">
    <property type="entry name" value="Haloacid_Dehalogenase"/>
    <property type="match status" value="1"/>
</dbReference>
<proteinExistence type="predicted"/>
<dbReference type="Gene3D" id="1.10.150.240">
    <property type="entry name" value="Putative phosphatase, domain 2"/>
    <property type="match status" value="1"/>
</dbReference>